<evidence type="ECO:0000313" key="2">
    <source>
        <dbReference type="Proteomes" id="UP000325187"/>
    </source>
</evidence>
<protein>
    <submittedName>
        <fullName evidence="1">Uncharacterized protein</fullName>
    </submittedName>
</protein>
<keyword evidence="2" id="KW-1185">Reference proteome</keyword>
<gene>
    <name evidence="1" type="ORF">JCM17845_02170</name>
</gene>
<reference evidence="1 2" key="1">
    <citation type="submission" date="2019-09" db="EMBL/GenBank/DDBJ databases">
        <title>NBRP : Genome information of microbial organism related human and environment.</title>
        <authorList>
            <person name="Hattori M."/>
            <person name="Oshima K."/>
            <person name="Inaba H."/>
            <person name="Suda W."/>
            <person name="Sakamoto M."/>
            <person name="Iino T."/>
            <person name="Kitahara M."/>
            <person name="Oshida Y."/>
            <person name="Iida T."/>
            <person name="Kudo T."/>
            <person name="Itoh T."/>
            <person name="Ohkuma M."/>
        </authorList>
    </citation>
    <scope>NUCLEOTIDE SEQUENCE [LARGE SCALE GENOMIC DNA]</scope>
    <source>
        <strain evidence="1 2">Mie-1</strain>
    </source>
</reference>
<dbReference type="AlphaFoldDB" id="A0A5A7MW83"/>
<evidence type="ECO:0000313" key="1">
    <source>
        <dbReference type="EMBL" id="GEQ99593.1"/>
    </source>
</evidence>
<dbReference type="EMBL" id="BKCM01000001">
    <property type="protein sequence ID" value="GEQ99593.1"/>
    <property type="molecule type" value="Genomic_DNA"/>
</dbReference>
<dbReference type="Proteomes" id="UP000325187">
    <property type="component" value="Unassembled WGS sequence"/>
</dbReference>
<sequence>MIALNYTIRFRFWHGMPFMAARSTAHPPPLWPHGLSGNSKAYRAMWAGKNHNQRVEPLPLQETILSPLACFIPILTYMGIRPSAQVASENPHHISI</sequence>
<name>A0A5A7MW83_9PROT</name>
<comment type="caution">
    <text evidence="1">The sequence shown here is derived from an EMBL/GenBank/DDBJ whole genome shotgun (WGS) entry which is preliminary data.</text>
</comment>
<organism evidence="1 2">
    <name type="scientific">Iodidimonas gelatinilytica</name>
    <dbReference type="NCBI Taxonomy" id="1236966"/>
    <lineage>
        <taxon>Bacteria</taxon>
        <taxon>Pseudomonadati</taxon>
        <taxon>Pseudomonadota</taxon>
        <taxon>Alphaproteobacteria</taxon>
        <taxon>Iodidimonadales</taxon>
        <taxon>Iodidimonadaceae</taxon>
        <taxon>Iodidimonas</taxon>
    </lineage>
</organism>
<accession>A0A5A7MW83</accession>
<proteinExistence type="predicted"/>